<dbReference type="KEGG" id="gfe:Gferi_19560"/>
<name>A0A1D8GKV4_9FIRM</name>
<protein>
    <submittedName>
        <fullName evidence="1">Uncharacterized protein</fullName>
    </submittedName>
</protein>
<dbReference type="OrthoDB" id="9839383at2"/>
<sequence length="139" mass="15832">MYKSFFLLAIVILSMIIGVSAIGQYCLADTIQTVKETYLYKEAAIVEKINSSNSVFQVKIDLNEGETNCFYVSKEVYFKVSEGGSIHILFKVIEKQPLKIVSTFATKEAYESYLEQYKKDTIPVAPYSKEILDEFQIPN</sequence>
<dbReference type="AlphaFoldDB" id="A0A1D8GKV4"/>
<keyword evidence="2" id="KW-1185">Reference proteome</keyword>
<dbReference type="Proteomes" id="UP000095743">
    <property type="component" value="Chromosome"/>
</dbReference>
<evidence type="ECO:0000313" key="2">
    <source>
        <dbReference type="Proteomes" id="UP000095743"/>
    </source>
</evidence>
<gene>
    <name evidence="1" type="ORF">Gferi_19560</name>
</gene>
<organism evidence="1 2">
    <name type="scientific">Geosporobacter ferrireducens</name>
    <dbReference type="NCBI Taxonomy" id="1424294"/>
    <lineage>
        <taxon>Bacteria</taxon>
        <taxon>Bacillati</taxon>
        <taxon>Bacillota</taxon>
        <taxon>Clostridia</taxon>
        <taxon>Peptostreptococcales</taxon>
        <taxon>Thermotaleaceae</taxon>
        <taxon>Geosporobacter</taxon>
    </lineage>
</organism>
<evidence type="ECO:0000313" key="1">
    <source>
        <dbReference type="EMBL" id="AOT71535.1"/>
    </source>
</evidence>
<proteinExistence type="predicted"/>
<accession>A0A1D8GKV4</accession>
<reference evidence="1 2" key="1">
    <citation type="submission" date="2016-09" db="EMBL/GenBank/DDBJ databases">
        <title>Genomic analysis reveals versatility of anaerobic energy metabolism of Geosporobacter ferrireducens IRF9 of phylum Firmicutes.</title>
        <authorList>
            <person name="Kim S.-J."/>
        </authorList>
    </citation>
    <scope>NUCLEOTIDE SEQUENCE [LARGE SCALE GENOMIC DNA]</scope>
    <source>
        <strain evidence="1 2">IRF9</strain>
    </source>
</reference>
<dbReference type="STRING" id="1424294.Gferi_19560"/>
<dbReference type="RefSeq" id="WP_069979485.1">
    <property type="nucleotide sequence ID" value="NZ_CP017269.1"/>
</dbReference>
<dbReference type="EMBL" id="CP017269">
    <property type="protein sequence ID" value="AOT71535.1"/>
    <property type="molecule type" value="Genomic_DNA"/>
</dbReference>